<sequence>MIRPYRLAGSLFLAASLSLLSACSIFPKPEVVDVYRLPDAQTPIAASQGAPVKWSLRLEKPMASNTLNSQNIAVVPEGNLISNYKGARWSDPAPALLRNRLLDAFLQDGRVQALSTDDSNLQSDYELGGELLAFQTHYNGKSPEVLVQYNARLVRSSDQRIISSKRFEARQPLSNPLVPQVVAGFGQAADTLMPQVVQWAIQQGQAHSQSQR</sequence>
<dbReference type="STRING" id="1608996.TU84_17555"/>
<evidence type="ECO:0000259" key="2">
    <source>
        <dbReference type="Pfam" id="PF03886"/>
    </source>
</evidence>
<evidence type="ECO:0000313" key="5">
    <source>
        <dbReference type="Proteomes" id="UP000441404"/>
    </source>
</evidence>
<dbReference type="AlphaFoldDB" id="A0A0J6I7I6"/>
<evidence type="ECO:0000313" key="3">
    <source>
        <dbReference type="EMBL" id="MQT48853.1"/>
    </source>
</evidence>
<proteinExistence type="predicted"/>
<dbReference type="InterPro" id="IPR005586">
    <property type="entry name" value="ABC_trans_aux"/>
</dbReference>
<feature type="chain" id="PRO_5035992239" evidence="1">
    <location>
        <begin position="22"/>
        <end position="212"/>
    </location>
</feature>
<accession>A0A0J6I7I6</accession>
<evidence type="ECO:0000313" key="4">
    <source>
        <dbReference type="EMBL" id="MQT92076.1"/>
    </source>
</evidence>
<evidence type="ECO:0000313" key="6">
    <source>
        <dbReference type="Proteomes" id="UP000489190"/>
    </source>
</evidence>
<dbReference type="Pfam" id="PF03886">
    <property type="entry name" value="ABC_trans_aux"/>
    <property type="match status" value="1"/>
</dbReference>
<comment type="caution">
    <text evidence="4">The sequence shown here is derived from an EMBL/GenBank/DDBJ whole genome shotgun (WGS) entry which is preliminary data.</text>
</comment>
<name>A0A0J6I7I6_9PSED</name>
<dbReference type="Gene3D" id="3.40.50.10610">
    <property type="entry name" value="ABC-type transport auxiliary lipoprotein component"/>
    <property type="match status" value="1"/>
</dbReference>
<dbReference type="RefSeq" id="WP_048371187.1">
    <property type="nucleotide sequence ID" value="NZ_JYLD01000010.1"/>
</dbReference>
<dbReference type="EMBL" id="WIWJ01000039">
    <property type="protein sequence ID" value="MQT48853.1"/>
    <property type="molecule type" value="Genomic_DNA"/>
</dbReference>
<keyword evidence="1" id="KW-0732">Signal</keyword>
<dbReference type="OrthoDB" id="5795476at2"/>
<feature type="signal peptide" evidence="1">
    <location>
        <begin position="1"/>
        <end position="21"/>
    </location>
</feature>
<dbReference type="Proteomes" id="UP000489190">
    <property type="component" value="Unassembled WGS sequence"/>
</dbReference>
<dbReference type="Proteomes" id="UP000441404">
    <property type="component" value="Unassembled WGS sequence"/>
</dbReference>
<dbReference type="PROSITE" id="PS51257">
    <property type="entry name" value="PROKAR_LIPOPROTEIN"/>
    <property type="match status" value="1"/>
</dbReference>
<protein>
    <submittedName>
        <fullName evidence="4">ABC transporter</fullName>
    </submittedName>
</protein>
<reference evidence="5 6" key="1">
    <citation type="submission" date="2019-10" db="EMBL/GenBank/DDBJ databases">
        <title>Evaluation of single-gene subtyping targets for Pseudomonas.</title>
        <authorList>
            <person name="Reichler S.J."/>
            <person name="Orsi R.H."/>
            <person name="Wiedmann M."/>
            <person name="Martin N.H."/>
            <person name="Murphy S.I."/>
        </authorList>
    </citation>
    <scope>NUCLEOTIDE SEQUENCE [LARGE SCALE GENOMIC DNA]</scope>
    <source>
        <strain evidence="4 6">FSL R10-3254</strain>
        <strain evidence="3 5">FSL R10-3257</strain>
    </source>
</reference>
<dbReference type="SUPFAM" id="SSF159594">
    <property type="entry name" value="XCC0632-like"/>
    <property type="match status" value="1"/>
</dbReference>
<organism evidence="4 6">
    <name type="scientific">Pseudomonas helleri</name>
    <dbReference type="NCBI Taxonomy" id="1608996"/>
    <lineage>
        <taxon>Bacteria</taxon>
        <taxon>Pseudomonadati</taxon>
        <taxon>Pseudomonadota</taxon>
        <taxon>Gammaproteobacteria</taxon>
        <taxon>Pseudomonadales</taxon>
        <taxon>Pseudomonadaceae</taxon>
        <taxon>Pseudomonas</taxon>
    </lineage>
</organism>
<feature type="domain" description="ABC-type transport auxiliary lipoprotein component" evidence="2">
    <location>
        <begin position="35"/>
        <end position="196"/>
    </location>
</feature>
<gene>
    <name evidence="4" type="ORF">GHO39_23510</name>
    <name evidence="3" type="ORF">GHO40_19305</name>
</gene>
<dbReference type="EMBL" id="WIWI01000085">
    <property type="protein sequence ID" value="MQT92076.1"/>
    <property type="molecule type" value="Genomic_DNA"/>
</dbReference>
<evidence type="ECO:0000256" key="1">
    <source>
        <dbReference type="SAM" id="SignalP"/>
    </source>
</evidence>